<name>A0A556QMQ1_9BACT</name>
<keyword evidence="3" id="KW-1185">Reference proteome</keyword>
<dbReference type="InterPro" id="IPR024087">
    <property type="entry name" value="Creatininase-like_sf"/>
</dbReference>
<protein>
    <submittedName>
        <fullName evidence="2">Creatininase family protein</fullName>
    </submittedName>
</protein>
<reference evidence="2 3" key="1">
    <citation type="submission" date="2019-07" db="EMBL/GenBank/DDBJ databases">
        <title>Description of 53C-WASEF.</title>
        <authorList>
            <person name="Pitt A."/>
            <person name="Hahn M.W."/>
        </authorList>
    </citation>
    <scope>NUCLEOTIDE SEQUENCE [LARGE SCALE GENOMIC DNA]</scope>
    <source>
        <strain evidence="2 3">53C-WASEF</strain>
    </source>
</reference>
<dbReference type="Pfam" id="PF02633">
    <property type="entry name" value="Creatininase"/>
    <property type="match status" value="1"/>
</dbReference>
<evidence type="ECO:0000256" key="1">
    <source>
        <dbReference type="ARBA" id="ARBA00024029"/>
    </source>
</evidence>
<accession>A0A556QMQ1</accession>
<dbReference type="Gene3D" id="3.40.50.10310">
    <property type="entry name" value="Creatininase"/>
    <property type="match status" value="1"/>
</dbReference>
<gene>
    <name evidence="2" type="ORF">FPL22_01060</name>
</gene>
<dbReference type="AlphaFoldDB" id="A0A556QMQ1"/>
<dbReference type="EMBL" id="VMBG01000001">
    <property type="protein sequence ID" value="TSJ77931.1"/>
    <property type="molecule type" value="Genomic_DNA"/>
</dbReference>
<sequence>MEISEIAERERVVLVVPVAGFADHGPDLPLDAEEQILMRVVKEASLQRGETRLLVVPPLRFVTGPADGAAFTVEVPVAHAFIDEVCASLAAVGFRRVVLCNASPWNEELCDAAARDIRIARGLQMFCVNLSALEIGFAATEDAEFAKAGGRLAALFAEIAGRPALANDGKLLTMEAPAK</sequence>
<proteinExistence type="inferred from homology"/>
<evidence type="ECO:0000313" key="2">
    <source>
        <dbReference type="EMBL" id="TSJ77931.1"/>
    </source>
</evidence>
<dbReference type="OrthoDB" id="196788at2"/>
<comment type="caution">
    <text evidence="2">The sequence shown here is derived from an EMBL/GenBank/DDBJ whole genome shotgun (WGS) entry which is preliminary data.</text>
</comment>
<organism evidence="2 3">
    <name type="scientific">Rariglobus hedericola</name>
    <dbReference type="NCBI Taxonomy" id="2597822"/>
    <lineage>
        <taxon>Bacteria</taxon>
        <taxon>Pseudomonadati</taxon>
        <taxon>Verrucomicrobiota</taxon>
        <taxon>Opitutia</taxon>
        <taxon>Opitutales</taxon>
        <taxon>Opitutaceae</taxon>
        <taxon>Rariglobus</taxon>
    </lineage>
</organism>
<dbReference type="Proteomes" id="UP000315648">
    <property type="component" value="Unassembled WGS sequence"/>
</dbReference>
<dbReference type="InterPro" id="IPR003785">
    <property type="entry name" value="Creatininase/forma_Hydrolase"/>
</dbReference>
<comment type="similarity">
    <text evidence="1">Belongs to the creatininase superfamily.</text>
</comment>
<evidence type="ECO:0000313" key="3">
    <source>
        <dbReference type="Proteomes" id="UP000315648"/>
    </source>
</evidence>
<dbReference type="SUPFAM" id="SSF102215">
    <property type="entry name" value="Creatininase"/>
    <property type="match status" value="1"/>
</dbReference>